<reference evidence="1" key="1">
    <citation type="submission" date="2022-10" db="EMBL/GenBank/DDBJ databases">
        <title>Chryseobacterium sp. nov., a novel bacterial species.</title>
        <authorList>
            <person name="Cao Y."/>
        </authorList>
    </citation>
    <scope>NUCLEOTIDE SEQUENCE</scope>
    <source>
        <strain evidence="1">CCTCC AB2015118</strain>
    </source>
</reference>
<sequence length="110" mass="12846">MLQNNFKSLFDAIKIMSLSYEFQKNNLPKYADIEDEIVSDFENSFSLLPQIVENKMLSYKAISMILRLYNKVEWCVRNIGIDDFGNEEWDSVRKIANDIIDLLQSEGVDL</sequence>
<keyword evidence="2" id="KW-1185">Reference proteome</keyword>
<name>A0ABT3XVJ7_9FLAO</name>
<organism evidence="1 2">
    <name type="scientific">Chryseobacterium formosus</name>
    <dbReference type="NCBI Taxonomy" id="1537363"/>
    <lineage>
        <taxon>Bacteria</taxon>
        <taxon>Pseudomonadati</taxon>
        <taxon>Bacteroidota</taxon>
        <taxon>Flavobacteriia</taxon>
        <taxon>Flavobacteriales</taxon>
        <taxon>Weeksellaceae</taxon>
        <taxon>Chryseobacterium group</taxon>
        <taxon>Chryseobacterium</taxon>
    </lineage>
</organism>
<dbReference type="EMBL" id="JAOVZW010000021">
    <property type="protein sequence ID" value="MCX8525693.1"/>
    <property type="molecule type" value="Genomic_DNA"/>
</dbReference>
<evidence type="ECO:0000313" key="1">
    <source>
        <dbReference type="EMBL" id="MCX8525693.1"/>
    </source>
</evidence>
<accession>A0ABT3XVJ7</accession>
<proteinExistence type="predicted"/>
<gene>
    <name evidence="1" type="ORF">OF897_17395</name>
</gene>
<comment type="caution">
    <text evidence="1">The sequence shown here is derived from an EMBL/GenBank/DDBJ whole genome shotgun (WGS) entry which is preliminary data.</text>
</comment>
<evidence type="ECO:0000313" key="2">
    <source>
        <dbReference type="Proteomes" id="UP001073122"/>
    </source>
</evidence>
<dbReference type="RefSeq" id="WP_267266949.1">
    <property type="nucleotide sequence ID" value="NZ_JAOVZW010000021.1"/>
</dbReference>
<dbReference type="Proteomes" id="UP001073122">
    <property type="component" value="Unassembled WGS sequence"/>
</dbReference>
<protein>
    <submittedName>
        <fullName evidence="1">Uncharacterized protein</fullName>
    </submittedName>
</protein>